<feature type="compositionally biased region" description="Pro residues" evidence="1">
    <location>
        <begin position="177"/>
        <end position="189"/>
    </location>
</feature>
<feature type="region of interest" description="Disordered" evidence="1">
    <location>
        <begin position="169"/>
        <end position="189"/>
    </location>
</feature>
<name>A0ABR2V8B5_9PEZI</name>
<reference evidence="2 3" key="1">
    <citation type="journal article" date="2024" name="J. Plant Pathol.">
        <title>Sequence and assembly of the genome of Seiridium unicorne, isolate CBS 538.82, causal agent of cypress canker disease.</title>
        <authorList>
            <person name="Scali E."/>
            <person name="Rocca G.D."/>
            <person name="Danti R."/>
            <person name="Garbelotto M."/>
            <person name="Barberini S."/>
            <person name="Baroncelli R."/>
            <person name="Emiliani G."/>
        </authorList>
    </citation>
    <scope>NUCLEOTIDE SEQUENCE [LARGE SCALE GENOMIC DNA]</scope>
    <source>
        <strain evidence="2 3">BM-138-508</strain>
    </source>
</reference>
<protein>
    <submittedName>
        <fullName evidence="2">Uncharacterized protein</fullName>
    </submittedName>
</protein>
<dbReference type="EMBL" id="JARVKF010000112">
    <property type="protein sequence ID" value="KAK9422741.1"/>
    <property type="molecule type" value="Genomic_DNA"/>
</dbReference>
<comment type="caution">
    <text evidence="2">The sequence shown here is derived from an EMBL/GenBank/DDBJ whole genome shotgun (WGS) entry which is preliminary data.</text>
</comment>
<accession>A0ABR2V8B5</accession>
<organism evidence="2 3">
    <name type="scientific">Seiridium unicorne</name>
    <dbReference type="NCBI Taxonomy" id="138068"/>
    <lineage>
        <taxon>Eukaryota</taxon>
        <taxon>Fungi</taxon>
        <taxon>Dikarya</taxon>
        <taxon>Ascomycota</taxon>
        <taxon>Pezizomycotina</taxon>
        <taxon>Sordariomycetes</taxon>
        <taxon>Xylariomycetidae</taxon>
        <taxon>Amphisphaeriales</taxon>
        <taxon>Sporocadaceae</taxon>
        <taxon>Seiridium</taxon>
    </lineage>
</organism>
<feature type="region of interest" description="Disordered" evidence="1">
    <location>
        <begin position="392"/>
        <end position="411"/>
    </location>
</feature>
<dbReference type="Proteomes" id="UP001408356">
    <property type="component" value="Unassembled WGS sequence"/>
</dbReference>
<evidence type="ECO:0000313" key="3">
    <source>
        <dbReference type="Proteomes" id="UP001408356"/>
    </source>
</evidence>
<feature type="region of interest" description="Disordered" evidence="1">
    <location>
        <begin position="425"/>
        <end position="460"/>
    </location>
</feature>
<evidence type="ECO:0000256" key="1">
    <source>
        <dbReference type="SAM" id="MobiDB-lite"/>
    </source>
</evidence>
<feature type="compositionally biased region" description="Low complexity" evidence="1">
    <location>
        <begin position="226"/>
        <end position="239"/>
    </location>
</feature>
<gene>
    <name evidence="2" type="ORF">SUNI508_00604</name>
</gene>
<feature type="region of interest" description="Disordered" evidence="1">
    <location>
        <begin position="1"/>
        <end position="65"/>
    </location>
</feature>
<feature type="region of interest" description="Disordered" evidence="1">
    <location>
        <begin position="526"/>
        <end position="551"/>
    </location>
</feature>
<feature type="region of interest" description="Disordered" evidence="1">
    <location>
        <begin position="222"/>
        <end position="311"/>
    </location>
</feature>
<feature type="compositionally biased region" description="Low complexity" evidence="1">
    <location>
        <begin position="286"/>
        <end position="297"/>
    </location>
</feature>
<evidence type="ECO:0000313" key="2">
    <source>
        <dbReference type="EMBL" id="KAK9422741.1"/>
    </source>
</evidence>
<sequence>MSSTPNAAPSRGWPNHSNNHNTGVLSAASKPTFSTSSMVPSKRSDDDVQFISSQPVKKQKLMQPKLQIKVTPPTASQSYHGIQQQQQSHAQLEPQISSVVVPSILLTPAPYTPSDNFEQEKTADLPQDRRVSTGMVGLPSDFHAVEAAFAMRGVSLPISASLENFVLNQPSGRPRPMSSPPLSPKQLPPSVPFSMLHASEMPQNTVTQPLSQALGESSLHGHRTITSPVSATSPSSAVVGNRPLTPRSSLPSVHIATAENPAPSTPPLTPSPAIHHYEQSPDRMKQTPTPTPLQQNQTPPPTINRPSGPKPHCQACVTQRALMGRAQGLPTSMMNMQKMPTHTMPQIPCPPMHSYPHSTPQFMAMSGFNPAFHPMMLPMHVGGFNGMVQPHSGMSFNQLPPTPTQQHLTSTAAVPQVPIPVQAGEMRQATSPTPPPRPPQRSVAPSSPIKSHPALLSTHRKPARNLIVDIAETCQEKFPFEEVAKRQSVPVERVIEVFTAIIGVPLLRSANDRRRPGKVARNRVGEYQRAKKDIQEEKAETGHDAAGGNKDEVVVRPWEIVQRLGPAEMVEGPRLHD</sequence>
<feature type="compositionally biased region" description="Polar residues" evidence="1">
    <location>
        <begin position="15"/>
        <end position="39"/>
    </location>
</feature>
<keyword evidence="3" id="KW-1185">Reference proteome</keyword>
<proteinExistence type="predicted"/>
<feature type="compositionally biased region" description="Basic and acidic residues" evidence="1">
    <location>
        <begin position="275"/>
        <end position="285"/>
    </location>
</feature>